<dbReference type="Proteomes" id="UP001307889">
    <property type="component" value="Chromosome 2"/>
</dbReference>
<dbReference type="Pfam" id="PF18027">
    <property type="entry name" value="Pepdidase_M14_N"/>
    <property type="match status" value="1"/>
</dbReference>
<dbReference type="EMBL" id="AP028910">
    <property type="protein sequence ID" value="BES90561.1"/>
    <property type="molecule type" value="Genomic_DNA"/>
</dbReference>
<dbReference type="GO" id="GO:0004180">
    <property type="term" value="F:carboxypeptidase activity"/>
    <property type="evidence" value="ECO:0007669"/>
    <property type="project" value="UniProtKB-KW"/>
</dbReference>
<comment type="cofactor">
    <cofactor evidence="1">
        <name>Zn(2+)</name>
        <dbReference type="ChEBI" id="CHEBI:29105"/>
    </cofactor>
</comment>
<feature type="domain" description="Peptidase M14" evidence="5">
    <location>
        <begin position="160"/>
        <end position="431"/>
    </location>
</feature>
<reference evidence="6 7" key="1">
    <citation type="submission" date="2023-09" db="EMBL/GenBank/DDBJ databases">
        <title>Nesidiocoris tenuis whole genome shotgun sequence.</title>
        <authorList>
            <person name="Shibata T."/>
            <person name="Shimoda M."/>
            <person name="Kobayashi T."/>
            <person name="Uehara T."/>
        </authorList>
    </citation>
    <scope>NUCLEOTIDE SEQUENCE [LARGE SCALE GENOMIC DNA]</scope>
    <source>
        <strain evidence="6 7">Japan</strain>
    </source>
</reference>
<dbReference type="PROSITE" id="PS52035">
    <property type="entry name" value="PEPTIDASE_M14"/>
    <property type="match status" value="1"/>
</dbReference>
<dbReference type="Gene3D" id="3.40.630.10">
    <property type="entry name" value="Zn peptidases"/>
    <property type="match status" value="1"/>
</dbReference>
<comment type="caution">
    <text evidence="3">Lacks conserved residue(s) required for the propagation of feature annotation.</text>
</comment>
<evidence type="ECO:0000256" key="4">
    <source>
        <dbReference type="SAM" id="MobiDB-lite"/>
    </source>
</evidence>
<dbReference type="SUPFAM" id="SSF53187">
    <property type="entry name" value="Zn-dependent exopeptidases"/>
    <property type="match status" value="1"/>
</dbReference>
<dbReference type="Gene3D" id="2.60.40.3120">
    <property type="match status" value="1"/>
</dbReference>
<organism evidence="6 7">
    <name type="scientific">Nesidiocoris tenuis</name>
    <dbReference type="NCBI Taxonomy" id="355587"/>
    <lineage>
        <taxon>Eukaryota</taxon>
        <taxon>Metazoa</taxon>
        <taxon>Ecdysozoa</taxon>
        <taxon>Arthropoda</taxon>
        <taxon>Hexapoda</taxon>
        <taxon>Insecta</taxon>
        <taxon>Pterygota</taxon>
        <taxon>Neoptera</taxon>
        <taxon>Paraneoptera</taxon>
        <taxon>Hemiptera</taxon>
        <taxon>Heteroptera</taxon>
        <taxon>Panheteroptera</taxon>
        <taxon>Cimicomorpha</taxon>
        <taxon>Miridae</taxon>
        <taxon>Dicyphina</taxon>
        <taxon>Nesidiocoris</taxon>
    </lineage>
</organism>
<keyword evidence="7" id="KW-1185">Reference proteome</keyword>
<keyword evidence="6" id="KW-0645">Protease</keyword>
<evidence type="ECO:0000256" key="2">
    <source>
        <dbReference type="ARBA" id="ARBA00005988"/>
    </source>
</evidence>
<sequence>MGESESEDSENEGSMGNVTRVVMRPAGHSGKAKKGHLCFDASFECGNLGFVDLISQHEYDLFIRPDTCNPRVRMSFNFTVENSKPDQRVIMNIINFSKKRNCFLYGMTPIVKSTSRPIWQRMPNNNVFYHSSPYHNNNYVLSLAFNFDREQDVYHFSFCYPYSYSKCQAYLDLLEKKNLPFFKREQLGLSLQKRRVDLLTITDPKNMSPNGKVHVVFILARIHPAASPASFVCQGIIDFLISNNPTAVSLREKIVFKVIPMLNPDGVYLGNFRCSSIGIDLNRSWSRISKWLHPTLECTYSYIAALDQDKNIDLDFVMDIHAHSNLRGAFICGNTYNDVYRYERHIVFPKLLSQHVLGYENVHTVFNRDSNRAGSARRVLCDALKDSVNCYSLNVSFYGYHHSKNTPFKYYTEETYYRVGRNVVQSFAEYYTTTGVIVPTVKNADKQQHISRTIWKYHEVSKSLRRRHSAPGTCYSQVSVIDLGDFRPMTMETRRSRSYTRRREHGNRTWAGGQHTSSPSHNFLQHQQPSLSIIDFNMMARGGLEQATATRKRCNPSRT</sequence>
<proteinExistence type="inferred from homology"/>
<keyword evidence="6" id="KW-0121">Carboxypeptidase</keyword>
<evidence type="ECO:0000256" key="3">
    <source>
        <dbReference type="PROSITE-ProRule" id="PRU01379"/>
    </source>
</evidence>
<dbReference type="PANTHER" id="PTHR12756:SF9">
    <property type="entry name" value="CYTOSOLIC CARBOXYPEPTIDASE 6"/>
    <property type="match status" value="1"/>
</dbReference>
<comment type="similarity">
    <text evidence="2 3">Belongs to the peptidase M14 family.</text>
</comment>
<evidence type="ECO:0000313" key="7">
    <source>
        <dbReference type="Proteomes" id="UP001307889"/>
    </source>
</evidence>
<evidence type="ECO:0000256" key="1">
    <source>
        <dbReference type="ARBA" id="ARBA00001947"/>
    </source>
</evidence>
<accession>A0ABN7AE51</accession>
<gene>
    <name evidence="6" type="ORF">NTJ_03369</name>
</gene>
<dbReference type="InterPro" id="IPR040626">
    <property type="entry name" value="Pepdidase_M14_N"/>
</dbReference>
<evidence type="ECO:0000259" key="5">
    <source>
        <dbReference type="PROSITE" id="PS52035"/>
    </source>
</evidence>
<dbReference type="InterPro" id="IPR000834">
    <property type="entry name" value="Peptidase_M14"/>
</dbReference>
<dbReference type="Pfam" id="PF00246">
    <property type="entry name" value="Peptidase_M14"/>
    <property type="match status" value="1"/>
</dbReference>
<protein>
    <submittedName>
        <fullName evidence="6">Zinc carboxypeptidase</fullName>
    </submittedName>
</protein>
<feature type="compositionally biased region" description="Polar residues" evidence="4">
    <location>
        <begin position="514"/>
        <end position="523"/>
    </location>
</feature>
<name>A0ABN7AE51_9HEMI</name>
<feature type="compositionally biased region" description="Basic residues" evidence="4">
    <location>
        <begin position="496"/>
        <end position="505"/>
    </location>
</feature>
<evidence type="ECO:0000313" key="6">
    <source>
        <dbReference type="EMBL" id="BES90561.1"/>
    </source>
</evidence>
<dbReference type="InterPro" id="IPR050821">
    <property type="entry name" value="Cytosolic_carboxypeptidase"/>
</dbReference>
<dbReference type="PANTHER" id="PTHR12756">
    <property type="entry name" value="CYTOSOLIC CARBOXYPEPTIDASE"/>
    <property type="match status" value="1"/>
</dbReference>
<keyword evidence="6" id="KW-0378">Hydrolase</keyword>
<feature type="region of interest" description="Disordered" evidence="4">
    <location>
        <begin position="493"/>
        <end position="523"/>
    </location>
</feature>